<dbReference type="GO" id="GO:0005829">
    <property type="term" value="C:cytosol"/>
    <property type="evidence" value="ECO:0007669"/>
    <property type="project" value="TreeGrafter"/>
</dbReference>
<dbReference type="EMBL" id="KZ819332">
    <property type="protein sequence ID" value="PWN19183.1"/>
    <property type="molecule type" value="Genomic_DNA"/>
</dbReference>
<evidence type="ECO:0000256" key="5">
    <source>
        <dbReference type="ARBA" id="ARBA00022801"/>
    </source>
</evidence>
<dbReference type="Pfam" id="PF00443">
    <property type="entry name" value="UCH"/>
    <property type="match status" value="1"/>
</dbReference>
<feature type="non-terminal residue" evidence="10">
    <location>
        <position position="411"/>
    </location>
</feature>
<evidence type="ECO:0000256" key="4">
    <source>
        <dbReference type="ARBA" id="ARBA00022786"/>
    </source>
</evidence>
<organism evidence="10 11">
    <name type="scientific">Pseudomicrostroma glucosiphilum</name>
    <dbReference type="NCBI Taxonomy" id="1684307"/>
    <lineage>
        <taxon>Eukaryota</taxon>
        <taxon>Fungi</taxon>
        <taxon>Dikarya</taxon>
        <taxon>Basidiomycota</taxon>
        <taxon>Ustilaginomycotina</taxon>
        <taxon>Exobasidiomycetes</taxon>
        <taxon>Microstromatales</taxon>
        <taxon>Microstromatales incertae sedis</taxon>
        <taxon>Pseudomicrostroma</taxon>
    </lineage>
</organism>
<evidence type="ECO:0000256" key="7">
    <source>
        <dbReference type="RuleBase" id="RU366025"/>
    </source>
</evidence>
<evidence type="ECO:0000256" key="6">
    <source>
        <dbReference type="ARBA" id="ARBA00022807"/>
    </source>
</evidence>
<dbReference type="AlphaFoldDB" id="A0A316U496"/>
<name>A0A316U496_9BASI</name>
<dbReference type="GO" id="GO:0004843">
    <property type="term" value="F:cysteine-type deubiquitinase activity"/>
    <property type="evidence" value="ECO:0007669"/>
    <property type="project" value="UniProtKB-UniRule"/>
</dbReference>
<dbReference type="Gene3D" id="3.90.70.10">
    <property type="entry name" value="Cysteine proteinases"/>
    <property type="match status" value="1"/>
</dbReference>
<dbReference type="InterPro" id="IPR038765">
    <property type="entry name" value="Papain-like_cys_pep_sf"/>
</dbReference>
<dbReference type="Proteomes" id="UP000245942">
    <property type="component" value="Unassembled WGS sequence"/>
</dbReference>
<dbReference type="PROSITE" id="PS00972">
    <property type="entry name" value="USP_1"/>
    <property type="match status" value="1"/>
</dbReference>
<dbReference type="GO" id="GO:0016579">
    <property type="term" value="P:protein deubiquitination"/>
    <property type="evidence" value="ECO:0007669"/>
    <property type="project" value="InterPro"/>
</dbReference>
<evidence type="ECO:0000313" key="11">
    <source>
        <dbReference type="Proteomes" id="UP000245942"/>
    </source>
</evidence>
<accession>A0A316U496</accession>
<keyword evidence="4 7" id="KW-0833">Ubl conjugation pathway</keyword>
<dbReference type="GO" id="GO:0005634">
    <property type="term" value="C:nucleus"/>
    <property type="evidence" value="ECO:0007669"/>
    <property type="project" value="TreeGrafter"/>
</dbReference>
<dbReference type="PANTHER" id="PTHR24006:SF758">
    <property type="entry name" value="UBIQUITIN CARBOXYL-TERMINAL HYDROLASE 36"/>
    <property type="match status" value="1"/>
</dbReference>
<comment type="similarity">
    <text evidence="2 7">Belongs to the peptidase C19 family.</text>
</comment>
<gene>
    <name evidence="10" type="ORF">BCV69DRAFT_251419</name>
</gene>
<dbReference type="OrthoDB" id="420187at2759"/>
<comment type="catalytic activity">
    <reaction evidence="1 7">
        <text>Thiol-dependent hydrolysis of ester, thioester, amide, peptide and isopeptide bonds formed by the C-terminal Gly of ubiquitin (a 76-residue protein attached to proteins as an intracellular targeting signal).</text>
        <dbReference type="EC" id="3.4.19.12"/>
    </reaction>
</comment>
<dbReference type="SUPFAM" id="SSF54001">
    <property type="entry name" value="Cysteine proteinases"/>
    <property type="match status" value="1"/>
</dbReference>
<feature type="domain" description="USP" evidence="9">
    <location>
        <begin position="99"/>
        <end position="411"/>
    </location>
</feature>
<evidence type="ECO:0000256" key="1">
    <source>
        <dbReference type="ARBA" id="ARBA00000707"/>
    </source>
</evidence>
<dbReference type="PANTHER" id="PTHR24006">
    <property type="entry name" value="UBIQUITIN CARBOXYL-TERMINAL HYDROLASE"/>
    <property type="match status" value="1"/>
</dbReference>
<dbReference type="STRING" id="1684307.A0A316U496"/>
<dbReference type="PROSITE" id="PS00973">
    <property type="entry name" value="USP_2"/>
    <property type="match status" value="1"/>
</dbReference>
<keyword evidence="6 7" id="KW-0788">Thiol protease</keyword>
<dbReference type="GO" id="GO:0006508">
    <property type="term" value="P:proteolysis"/>
    <property type="evidence" value="ECO:0007669"/>
    <property type="project" value="UniProtKB-KW"/>
</dbReference>
<dbReference type="RefSeq" id="XP_025346343.1">
    <property type="nucleotide sequence ID" value="XM_025490430.1"/>
</dbReference>
<keyword evidence="5 7" id="KW-0378">Hydrolase</keyword>
<evidence type="ECO:0000313" key="10">
    <source>
        <dbReference type="EMBL" id="PWN19183.1"/>
    </source>
</evidence>
<dbReference type="InterPro" id="IPR018200">
    <property type="entry name" value="USP_CS"/>
</dbReference>
<dbReference type="InterPro" id="IPR028889">
    <property type="entry name" value="USP"/>
</dbReference>
<dbReference type="PROSITE" id="PS50235">
    <property type="entry name" value="USP_3"/>
    <property type="match status" value="1"/>
</dbReference>
<proteinExistence type="inferred from homology"/>
<dbReference type="GeneID" id="37012164"/>
<dbReference type="EC" id="3.4.19.12" evidence="7"/>
<evidence type="ECO:0000256" key="3">
    <source>
        <dbReference type="ARBA" id="ARBA00022670"/>
    </source>
</evidence>
<evidence type="ECO:0000259" key="9">
    <source>
        <dbReference type="PROSITE" id="PS50235"/>
    </source>
</evidence>
<keyword evidence="3 7" id="KW-0645">Protease</keyword>
<dbReference type="InterPro" id="IPR050164">
    <property type="entry name" value="Peptidase_C19"/>
</dbReference>
<feature type="region of interest" description="Disordered" evidence="8">
    <location>
        <begin position="34"/>
        <end position="85"/>
    </location>
</feature>
<reference evidence="10 11" key="1">
    <citation type="journal article" date="2018" name="Mol. Biol. Evol.">
        <title>Broad Genomic Sampling Reveals a Smut Pathogenic Ancestry of the Fungal Clade Ustilaginomycotina.</title>
        <authorList>
            <person name="Kijpornyongpan T."/>
            <person name="Mondo S.J."/>
            <person name="Barry K."/>
            <person name="Sandor L."/>
            <person name="Lee J."/>
            <person name="Lipzen A."/>
            <person name="Pangilinan J."/>
            <person name="LaButti K."/>
            <person name="Hainaut M."/>
            <person name="Henrissat B."/>
            <person name="Grigoriev I.V."/>
            <person name="Spatafora J.W."/>
            <person name="Aime M.C."/>
        </authorList>
    </citation>
    <scope>NUCLEOTIDE SEQUENCE [LARGE SCALE GENOMIC DNA]</scope>
    <source>
        <strain evidence="10 11">MCA 4718</strain>
    </source>
</reference>
<dbReference type="InterPro" id="IPR001394">
    <property type="entry name" value="Peptidase_C19_UCH"/>
</dbReference>
<protein>
    <recommendedName>
        <fullName evidence="7">Ubiquitin carboxyl-terminal hydrolase</fullName>
        <ecNumber evidence="7">3.4.19.12</ecNumber>
    </recommendedName>
</protein>
<sequence>MEALLAKYLKEPLQWEASQLPSASVKYRAINEEEPAGPVAGPSRLPAGKTSSSAPSPSPAQPRPLQRQDKSPASSGKDADLFPGKVPLQFPGGLKRAGAGLHNRGNTCYMNSTMQALLHTPPLAHLLLTRDTYQLKGRFGGTIQGFDPVKALQSLTERALTANGKGVGGVTTPVEFIKNLRIVARTFHTGRQEDAHEWLRLLLESVQQACLASASPAVKQSALKETTFIQKIFGGKLLSRVTCLSCQHNSDTFDPILDLSLDIRGCDNLGQAMSNFTQIDELRGSEKYKCEKCKRLVVARKQFTLDKCPEVLTVHLKRFTFTGSKLSRAIAFPDKFKISPSWTSNKQPGPTYSLYAVVHHHGGGPHSGHYVAEVKSPAGVWCDMNDDFVSPQRQSPAAHSSKSAYMLFYVK</sequence>
<evidence type="ECO:0000256" key="2">
    <source>
        <dbReference type="ARBA" id="ARBA00009085"/>
    </source>
</evidence>
<keyword evidence="11" id="KW-1185">Reference proteome</keyword>
<evidence type="ECO:0000256" key="8">
    <source>
        <dbReference type="SAM" id="MobiDB-lite"/>
    </source>
</evidence>